<dbReference type="RefSeq" id="WP_067759106.1">
    <property type="nucleotide sequence ID" value="NZ_LT907988.1"/>
</dbReference>
<dbReference type="AlphaFoldDB" id="A0A1C3K7G3"/>
<dbReference type="EMBL" id="FLRC01000054">
    <property type="protein sequence ID" value="SBT27450.1"/>
    <property type="molecule type" value="Genomic_DNA"/>
</dbReference>
<proteinExistence type="predicted"/>
<dbReference type="InterPro" id="IPR008490">
    <property type="entry name" value="Transposase_InsH_N"/>
</dbReference>
<name>A0A1C3K7G3_9BURK</name>
<reference evidence="3 4" key="2">
    <citation type="submission" date="2017-08" db="EMBL/GenBank/DDBJ databases">
        <authorList>
            <person name="de Groot N.N."/>
        </authorList>
    </citation>
    <scope>NUCLEOTIDE SEQUENCE [LARGE SCALE GENOMIC DNA]</scope>
    <source>
        <strain evidence="3">Orrdi1</strain>
    </source>
</reference>
<organism evidence="2 4">
    <name type="scientific">Orrella dioscoreae</name>
    <dbReference type="NCBI Taxonomy" id="1851544"/>
    <lineage>
        <taxon>Bacteria</taxon>
        <taxon>Pseudomonadati</taxon>
        <taxon>Pseudomonadota</taxon>
        <taxon>Betaproteobacteria</taxon>
        <taxon>Burkholderiales</taxon>
        <taxon>Alcaligenaceae</taxon>
        <taxon>Orrella</taxon>
    </lineage>
</organism>
<reference evidence="2 4" key="1">
    <citation type="submission" date="2016-06" db="EMBL/GenBank/DDBJ databases">
        <authorList>
            <person name="Kjaerup R.B."/>
            <person name="Dalgaard T.S."/>
            <person name="Juul-Madsen H.R."/>
        </authorList>
    </citation>
    <scope>NUCLEOTIDE SEQUENCE [LARGE SCALE GENOMIC DNA]</scope>
    <source>
        <strain evidence="2">Orrdi1</strain>
    </source>
</reference>
<evidence type="ECO:0000313" key="4">
    <source>
        <dbReference type="Proteomes" id="UP000078558"/>
    </source>
</evidence>
<dbReference type="Pfam" id="PF05598">
    <property type="entry name" value="DUF772"/>
    <property type="match status" value="1"/>
</dbReference>
<evidence type="ECO:0000313" key="2">
    <source>
        <dbReference type="EMBL" id="SBT27450.1"/>
    </source>
</evidence>
<evidence type="ECO:0000259" key="1">
    <source>
        <dbReference type="Pfam" id="PF05598"/>
    </source>
</evidence>
<dbReference type="OrthoDB" id="111180at2"/>
<dbReference type="EMBL" id="LT907988">
    <property type="protein sequence ID" value="SOE48256.1"/>
    <property type="molecule type" value="Genomic_DNA"/>
</dbReference>
<dbReference type="Proteomes" id="UP000078558">
    <property type="component" value="Chromosome I"/>
</dbReference>
<evidence type="ECO:0000313" key="3">
    <source>
        <dbReference type="EMBL" id="SOE48256.1"/>
    </source>
</evidence>
<protein>
    <submittedName>
        <fullName evidence="2">Transposase and inactivated derivatives</fullName>
    </submittedName>
</protein>
<sequence length="208" mass="23505">MKPTKTTYFVTQQELEAQWPDILDVAAKETVTVYQGKDPWLCLVPHEEMMARIAPLLALIPDDHPLVALCHHVEAMLERECRLFGEMDESGYTWTDPDVADRVLALRLAVLQVVYGVRSVEQIYNRASCHVVYRWFLGEHYLAMSLPPLEQFSQRMPALQDDPAMGDRLASLVSLAASIPGGREEFQIDYSLLQAWRQSAPPLAASAH</sequence>
<dbReference type="KEGG" id="odi:ODI_R1333"/>
<keyword evidence="4" id="KW-1185">Reference proteome</keyword>
<accession>A0A1C3K7G3</accession>
<gene>
    <name evidence="2" type="ORF">ODI_02352</name>
    <name evidence="3" type="ORF">ODI_R1333</name>
</gene>
<feature type="domain" description="Transposase InsH N-terminal" evidence="1">
    <location>
        <begin position="56"/>
        <end position="141"/>
    </location>
</feature>